<feature type="transmembrane region" description="Helical" evidence="1">
    <location>
        <begin position="63"/>
        <end position="81"/>
    </location>
</feature>
<dbReference type="EMBL" id="BSPQ01000005">
    <property type="protein sequence ID" value="GLS90830.1"/>
    <property type="molecule type" value="Genomic_DNA"/>
</dbReference>
<keyword evidence="4" id="KW-1185">Reference proteome</keyword>
<keyword evidence="1" id="KW-0472">Membrane</keyword>
<feature type="transmembrane region" description="Helical" evidence="1">
    <location>
        <begin position="29"/>
        <end position="51"/>
    </location>
</feature>
<dbReference type="RefSeq" id="WP_284203944.1">
    <property type="nucleotide sequence ID" value="NZ_BSPQ01000005.1"/>
</dbReference>
<protein>
    <submittedName>
        <fullName evidence="3">Inner membrane protein YpjD</fullName>
    </submittedName>
</protein>
<organism evidence="3 4">
    <name type="scientific">Psychromonas marina</name>
    <dbReference type="NCBI Taxonomy" id="88364"/>
    <lineage>
        <taxon>Bacteria</taxon>
        <taxon>Pseudomonadati</taxon>
        <taxon>Pseudomonadota</taxon>
        <taxon>Gammaproteobacteria</taxon>
        <taxon>Alteromonadales</taxon>
        <taxon>Psychromonadaceae</taxon>
        <taxon>Psychromonas</taxon>
    </lineage>
</organism>
<keyword evidence="1" id="KW-1133">Transmembrane helix</keyword>
<feature type="transmembrane region" description="Helical" evidence="1">
    <location>
        <begin position="209"/>
        <end position="227"/>
    </location>
</feature>
<comment type="caution">
    <text evidence="3">The sequence shown here is derived from an EMBL/GenBank/DDBJ whole genome shotgun (WGS) entry which is preliminary data.</text>
</comment>
<dbReference type="PANTHER" id="PTHR38034:SF1">
    <property type="entry name" value="INNER MEMBRANE PROTEIN YPJD"/>
    <property type="match status" value="1"/>
</dbReference>
<dbReference type="Proteomes" id="UP001157353">
    <property type="component" value="Unassembled WGS sequence"/>
</dbReference>
<feature type="transmembrane region" description="Helical" evidence="1">
    <location>
        <begin position="175"/>
        <end position="197"/>
    </location>
</feature>
<sequence length="263" mass="29466">MDYLAAISSIFYILAATIASNQLLSSKKILTGYFLAPTFIALATHCVWLYSHVFTLNGQDLQILNIVSAITFIISLLSTIATKRLNTGVLLPIVYGFTVINFIAVTYLPSHFITHLETHPQVGAHIIFALLAYSILSIASLLALQLAYLEYRLKNHKISLSSVKMPPIMTLEKSLFQFVFIGFILLSCTLLTGFIFLEDMFAQGKAHKAILSMIAWVLYAVILWGHYKQGWRGRMMVYVIIIGSSLLTLAYFGSRFVREIILS</sequence>
<name>A0ABQ6E0V1_9GAMM</name>
<keyword evidence="1" id="KW-0812">Transmembrane</keyword>
<feature type="transmembrane region" description="Helical" evidence="1">
    <location>
        <begin position="93"/>
        <end position="114"/>
    </location>
</feature>
<dbReference type="InterPro" id="IPR052372">
    <property type="entry name" value="YpjD/HemX"/>
</dbReference>
<reference evidence="4" key="1">
    <citation type="journal article" date="2019" name="Int. J. Syst. Evol. Microbiol.">
        <title>The Global Catalogue of Microorganisms (GCM) 10K type strain sequencing project: providing services to taxonomists for standard genome sequencing and annotation.</title>
        <authorList>
            <consortium name="The Broad Institute Genomics Platform"/>
            <consortium name="The Broad Institute Genome Sequencing Center for Infectious Disease"/>
            <person name="Wu L."/>
            <person name="Ma J."/>
        </authorList>
    </citation>
    <scope>NUCLEOTIDE SEQUENCE [LARGE SCALE GENOMIC DNA]</scope>
    <source>
        <strain evidence="4">NBRC 103166</strain>
    </source>
</reference>
<dbReference type="InterPro" id="IPR002541">
    <property type="entry name" value="Cyt_c_assembly"/>
</dbReference>
<evidence type="ECO:0000256" key="1">
    <source>
        <dbReference type="SAM" id="Phobius"/>
    </source>
</evidence>
<evidence type="ECO:0000313" key="3">
    <source>
        <dbReference type="EMBL" id="GLS90830.1"/>
    </source>
</evidence>
<evidence type="ECO:0000313" key="4">
    <source>
        <dbReference type="Proteomes" id="UP001157353"/>
    </source>
</evidence>
<feature type="transmembrane region" description="Helical" evidence="1">
    <location>
        <begin position="126"/>
        <end position="148"/>
    </location>
</feature>
<dbReference type="Pfam" id="PF01578">
    <property type="entry name" value="Cytochrom_C_asm"/>
    <property type="match status" value="1"/>
</dbReference>
<proteinExistence type="predicted"/>
<feature type="domain" description="Cytochrome c assembly protein" evidence="2">
    <location>
        <begin position="39"/>
        <end position="261"/>
    </location>
</feature>
<accession>A0ABQ6E0V1</accession>
<dbReference type="PANTHER" id="PTHR38034">
    <property type="entry name" value="INNER MEMBRANE PROTEIN YPJD"/>
    <property type="match status" value="1"/>
</dbReference>
<gene>
    <name evidence="3" type="ORF">GCM10007916_18970</name>
</gene>
<feature type="transmembrane region" description="Helical" evidence="1">
    <location>
        <begin position="233"/>
        <end position="253"/>
    </location>
</feature>
<evidence type="ECO:0000259" key="2">
    <source>
        <dbReference type="Pfam" id="PF01578"/>
    </source>
</evidence>